<dbReference type="Gene3D" id="3.40.50.150">
    <property type="entry name" value="Vaccinia Virus protein VP39"/>
    <property type="match status" value="1"/>
</dbReference>
<dbReference type="InterPro" id="IPR029063">
    <property type="entry name" value="SAM-dependent_MTases_sf"/>
</dbReference>
<accession>A0A5Q3QFQ3</accession>
<keyword evidence="2" id="KW-0808">Transferase</keyword>
<proteinExistence type="predicted"/>
<dbReference type="CDD" id="cd02440">
    <property type="entry name" value="AdoMet_MTases"/>
    <property type="match status" value="1"/>
</dbReference>
<evidence type="ECO:0000313" key="3">
    <source>
        <dbReference type="Proteomes" id="UP000371041"/>
    </source>
</evidence>
<dbReference type="GO" id="GO:0008168">
    <property type="term" value="F:methyltransferase activity"/>
    <property type="evidence" value="ECO:0007669"/>
    <property type="project" value="UniProtKB-KW"/>
</dbReference>
<dbReference type="SUPFAM" id="SSF53335">
    <property type="entry name" value="S-adenosyl-L-methionine-dependent methyltransferases"/>
    <property type="match status" value="1"/>
</dbReference>
<keyword evidence="3" id="KW-1185">Reference proteome</keyword>
<dbReference type="EMBL" id="CP045929">
    <property type="protein sequence ID" value="QGK72054.1"/>
    <property type="molecule type" value="Genomic_DNA"/>
</dbReference>
<reference evidence="3" key="1">
    <citation type="submission" date="2019-11" db="EMBL/GenBank/DDBJ databases">
        <title>The complete genome sequence of Saccharopolyspora sp. E2A.</title>
        <authorList>
            <person name="Zhang G."/>
        </authorList>
    </citation>
    <scope>NUCLEOTIDE SEQUENCE [LARGE SCALE GENOMIC DNA]</scope>
    <source>
        <strain evidence="3">E2A</strain>
    </source>
</reference>
<dbReference type="PANTHER" id="PTHR43861">
    <property type="entry name" value="TRANS-ACONITATE 2-METHYLTRANSFERASE-RELATED"/>
    <property type="match status" value="1"/>
</dbReference>
<dbReference type="PANTHER" id="PTHR43861:SF1">
    <property type="entry name" value="TRANS-ACONITATE 2-METHYLTRANSFERASE"/>
    <property type="match status" value="1"/>
</dbReference>
<evidence type="ECO:0000259" key="1">
    <source>
        <dbReference type="Pfam" id="PF08242"/>
    </source>
</evidence>
<feature type="domain" description="Methyltransferase type 12" evidence="1">
    <location>
        <begin position="37"/>
        <end position="139"/>
    </location>
</feature>
<dbReference type="Proteomes" id="UP000371041">
    <property type="component" value="Chromosome"/>
</dbReference>
<keyword evidence="2" id="KW-0489">Methyltransferase</keyword>
<organism evidence="2 3">
    <name type="scientific">Allosaccharopolyspora coralli</name>
    <dbReference type="NCBI Taxonomy" id="2665642"/>
    <lineage>
        <taxon>Bacteria</taxon>
        <taxon>Bacillati</taxon>
        <taxon>Actinomycetota</taxon>
        <taxon>Actinomycetes</taxon>
        <taxon>Pseudonocardiales</taxon>
        <taxon>Pseudonocardiaceae</taxon>
        <taxon>Allosaccharopolyspora</taxon>
    </lineage>
</organism>
<dbReference type="AlphaFoldDB" id="A0A5Q3QFQ3"/>
<dbReference type="Pfam" id="PF08242">
    <property type="entry name" value="Methyltransf_12"/>
    <property type="match status" value="1"/>
</dbReference>
<sequence>MDWNARLDDLRHADRLVEPERATLAEALVGADTRSVVEIGCGAGGMATALAAAMDHRSQSTLTLVDSAPELLGAAESHVRDSGSSVDVRTVLWDAAGDEVPSALEPADLVFAGMVVHHLPDQAAGLRRLAALVRPGGALAIVESGLPQRILPWDVGVGEPGLEDRLSGYQQSWFREMRAGIHGSVRMPIGWSRALREAGLVDVRSWSYLVERPAPVSDLVMRAALRRLRFLRDSAAEHGTADDLAAVDALLDEDGPHYVGHRDDLHYLLADTVHTGLAGRAG</sequence>
<name>A0A5Q3QFQ3_9PSEU</name>
<dbReference type="InterPro" id="IPR013217">
    <property type="entry name" value="Methyltransf_12"/>
</dbReference>
<dbReference type="KEGG" id="sace:GIY23_04765"/>
<protein>
    <submittedName>
        <fullName evidence="2">Methyltransferase domain-containing protein</fullName>
    </submittedName>
</protein>
<dbReference type="GO" id="GO:0032259">
    <property type="term" value="P:methylation"/>
    <property type="evidence" value="ECO:0007669"/>
    <property type="project" value="UniProtKB-KW"/>
</dbReference>
<evidence type="ECO:0000313" key="2">
    <source>
        <dbReference type="EMBL" id="QGK72054.1"/>
    </source>
</evidence>
<gene>
    <name evidence="2" type="ORF">GIY23_04765</name>
</gene>